<keyword evidence="3" id="KW-1185">Reference proteome</keyword>
<dbReference type="RefSeq" id="WP_271089537.1">
    <property type="nucleotide sequence ID" value="NZ_JAPJZH010000005.1"/>
</dbReference>
<reference evidence="2" key="1">
    <citation type="submission" date="2022-11" db="EMBL/GenBank/DDBJ databases">
        <title>Hoeflea poritis sp. nov., isolated from scleractinian coral Porites lutea.</title>
        <authorList>
            <person name="Zhang G."/>
            <person name="Wei Q."/>
            <person name="Cai L."/>
        </authorList>
    </citation>
    <scope>NUCLEOTIDE SEQUENCE</scope>
    <source>
        <strain evidence="2">E7-10</strain>
    </source>
</reference>
<proteinExistence type="predicted"/>
<protein>
    <submittedName>
        <fullName evidence="2">Uncharacterized protein</fullName>
    </submittedName>
</protein>
<evidence type="ECO:0000313" key="2">
    <source>
        <dbReference type="EMBL" id="MDA4845857.1"/>
    </source>
</evidence>
<evidence type="ECO:0000256" key="1">
    <source>
        <dbReference type="SAM" id="MobiDB-lite"/>
    </source>
</evidence>
<accession>A0ABT4VP26</accession>
<name>A0ABT4VP26_9HYPH</name>
<feature type="non-terminal residue" evidence="2">
    <location>
        <position position="1"/>
    </location>
</feature>
<sequence length="71" mass="7817">NKPAASGQPPSSHAAYKANKQKQSTDKFQNMSFFLQSRTDPERGRATQPFSSFVKRSAGACSPGVKMTKYF</sequence>
<organism evidence="2 3">
    <name type="scientific">Hoeflea poritis</name>
    <dbReference type="NCBI Taxonomy" id="2993659"/>
    <lineage>
        <taxon>Bacteria</taxon>
        <taxon>Pseudomonadati</taxon>
        <taxon>Pseudomonadota</taxon>
        <taxon>Alphaproteobacteria</taxon>
        <taxon>Hyphomicrobiales</taxon>
        <taxon>Rhizobiaceae</taxon>
        <taxon>Hoeflea</taxon>
    </lineage>
</organism>
<gene>
    <name evidence="2" type="ORF">OOZ53_10890</name>
</gene>
<dbReference type="Proteomes" id="UP001148313">
    <property type="component" value="Unassembled WGS sequence"/>
</dbReference>
<comment type="caution">
    <text evidence="2">The sequence shown here is derived from an EMBL/GenBank/DDBJ whole genome shotgun (WGS) entry which is preliminary data.</text>
</comment>
<feature type="region of interest" description="Disordered" evidence="1">
    <location>
        <begin position="1"/>
        <end position="29"/>
    </location>
</feature>
<dbReference type="EMBL" id="JAPJZH010000005">
    <property type="protein sequence ID" value="MDA4845857.1"/>
    <property type="molecule type" value="Genomic_DNA"/>
</dbReference>
<evidence type="ECO:0000313" key="3">
    <source>
        <dbReference type="Proteomes" id="UP001148313"/>
    </source>
</evidence>